<evidence type="ECO:0000313" key="1">
    <source>
        <dbReference type="EMBL" id="MQL68418.1"/>
    </source>
</evidence>
<name>A0A843T8R1_COLES</name>
<keyword evidence="2" id="KW-1185">Reference proteome</keyword>
<accession>A0A843T8R1</accession>
<dbReference type="EMBL" id="NMUH01000013">
    <property type="protein sequence ID" value="MQL68418.1"/>
    <property type="molecule type" value="Genomic_DNA"/>
</dbReference>
<organism evidence="1 2">
    <name type="scientific">Colocasia esculenta</name>
    <name type="common">Wild taro</name>
    <name type="synonym">Arum esculentum</name>
    <dbReference type="NCBI Taxonomy" id="4460"/>
    <lineage>
        <taxon>Eukaryota</taxon>
        <taxon>Viridiplantae</taxon>
        <taxon>Streptophyta</taxon>
        <taxon>Embryophyta</taxon>
        <taxon>Tracheophyta</taxon>
        <taxon>Spermatophyta</taxon>
        <taxon>Magnoliopsida</taxon>
        <taxon>Liliopsida</taxon>
        <taxon>Araceae</taxon>
        <taxon>Aroideae</taxon>
        <taxon>Colocasieae</taxon>
        <taxon>Colocasia</taxon>
    </lineage>
</organism>
<reference evidence="1" key="1">
    <citation type="submission" date="2017-07" db="EMBL/GenBank/DDBJ databases">
        <title>Taro Niue Genome Assembly and Annotation.</title>
        <authorList>
            <person name="Atibalentja N."/>
            <person name="Keating K."/>
            <person name="Fields C.J."/>
        </authorList>
    </citation>
    <scope>NUCLEOTIDE SEQUENCE</scope>
    <source>
        <strain evidence="1">Niue_2</strain>
        <tissue evidence="1">Leaf</tissue>
    </source>
</reference>
<proteinExistence type="predicted"/>
<gene>
    <name evidence="1" type="ORF">Taro_000673</name>
</gene>
<comment type="caution">
    <text evidence="1">The sequence shown here is derived from an EMBL/GenBank/DDBJ whole genome shotgun (WGS) entry which is preliminary data.</text>
</comment>
<dbReference type="Proteomes" id="UP000652761">
    <property type="component" value="Unassembled WGS sequence"/>
</dbReference>
<evidence type="ECO:0000313" key="2">
    <source>
        <dbReference type="Proteomes" id="UP000652761"/>
    </source>
</evidence>
<sequence>MARWCVAQAAVCEASCRLSWRAARSGLLRWRSWCRAVRHPGSEEAEAPQDPEAYIKGPQRFRFLVLFRAARIVL</sequence>
<dbReference type="AlphaFoldDB" id="A0A843T8R1"/>
<protein>
    <submittedName>
        <fullName evidence="1">Uncharacterized protein</fullName>
    </submittedName>
</protein>